<keyword evidence="6" id="KW-1185">Reference proteome</keyword>
<dbReference type="GO" id="GO:0005524">
    <property type="term" value="F:ATP binding"/>
    <property type="evidence" value="ECO:0007669"/>
    <property type="project" value="UniProtKB-KW"/>
</dbReference>
<comment type="similarity">
    <text evidence="1">Belongs to the heat shock protein 70 family.</text>
</comment>
<dbReference type="InterPro" id="IPR029047">
    <property type="entry name" value="HSP70_peptide-bd_sf"/>
</dbReference>
<sequence>ELGRSLRWIQEDNVKGPLYVMIKLFNTLCISQFHVQKVVPQADASSSKVKVKVRVNVHGIFSVSSASLVEVHKTEDGEEPMETDQAGKDEEKMQVDQEEAKSEENQSAQAENKPNSEEMEVLYAFY</sequence>
<dbReference type="GO" id="GO:0140662">
    <property type="term" value="F:ATP-dependent protein folding chaperone"/>
    <property type="evidence" value="ECO:0007669"/>
    <property type="project" value="InterPro"/>
</dbReference>
<gene>
    <name evidence="5" type="ORF">GDO78_023212</name>
</gene>
<accession>A0A8J6BAX4</accession>
<dbReference type="Pfam" id="PF00012">
    <property type="entry name" value="HSP70"/>
    <property type="match status" value="1"/>
</dbReference>
<dbReference type="SUPFAM" id="SSF100920">
    <property type="entry name" value="Heat shock protein 70kD (HSP70), peptide-binding domain"/>
    <property type="match status" value="1"/>
</dbReference>
<reference evidence="5" key="1">
    <citation type="thesis" date="2020" institute="ProQuest LLC" country="789 East Eisenhower Parkway, Ann Arbor, MI, USA">
        <title>Comparative Genomics and Chromosome Evolution.</title>
        <authorList>
            <person name="Mudd A.B."/>
        </authorList>
    </citation>
    <scope>NUCLEOTIDE SEQUENCE</scope>
    <source>
        <strain evidence="5">HN-11 Male</strain>
        <tissue evidence="5">Kidney and liver</tissue>
    </source>
</reference>
<dbReference type="Gene3D" id="2.60.34.10">
    <property type="entry name" value="Substrate Binding Domain Of DNAk, Chain A, domain 1"/>
    <property type="match status" value="1"/>
</dbReference>
<name>A0A8J6BAX4_ELECQ</name>
<feature type="compositionally biased region" description="Basic and acidic residues" evidence="4">
    <location>
        <begin position="85"/>
        <end position="104"/>
    </location>
</feature>
<feature type="region of interest" description="Disordered" evidence="4">
    <location>
        <begin position="71"/>
        <end position="118"/>
    </location>
</feature>
<keyword evidence="2" id="KW-0547">Nucleotide-binding</keyword>
<evidence type="ECO:0000256" key="2">
    <source>
        <dbReference type="ARBA" id="ARBA00022741"/>
    </source>
</evidence>
<dbReference type="EMBL" id="WNTK01096711">
    <property type="protein sequence ID" value="KAG9460220.1"/>
    <property type="molecule type" value="Genomic_DNA"/>
</dbReference>
<feature type="non-terminal residue" evidence="5">
    <location>
        <position position="126"/>
    </location>
</feature>
<evidence type="ECO:0000313" key="5">
    <source>
        <dbReference type="EMBL" id="KAG9460220.1"/>
    </source>
</evidence>
<dbReference type="InterPro" id="IPR013126">
    <property type="entry name" value="Hsp_70_fam"/>
</dbReference>
<proteinExistence type="inferred from homology"/>
<keyword evidence="3" id="KW-0067">ATP-binding</keyword>
<evidence type="ECO:0000256" key="1">
    <source>
        <dbReference type="ARBA" id="ARBA00007381"/>
    </source>
</evidence>
<comment type="caution">
    <text evidence="5">The sequence shown here is derived from an EMBL/GenBank/DDBJ whole genome shotgun (WGS) entry which is preliminary data.</text>
</comment>
<dbReference type="OrthoDB" id="10607724at2759"/>
<dbReference type="Proteomes" id="UP000770717">
    <property type="component" value="Unassembled WGS sequence"/>
</dbReference>
<evidence type="ECO:0000313" key="6">
    <source>
        <dbReference type="Proteomes" id="UP000770717"/>
    </source>
</evidence>
<dbReference type="AlphaFoldDB" id="A0A8J6BAX4"/>
<evidence type="ECO:0000256" key="4">
    <source>
        <dbReference type="SAM" id="MobiDB-lite"/>
    </source>
</evidence>
<protein>
    <submittedName>
        <fullName evidence="5">Uncharacterized protein</fullName>
    </submittedName>
</protein>
<organism evidence="5 6">
    <name type="scientific">Eleutherodactylus coqui</name>
    <name type="common">Puerto Rican coqui</name>
    <dbReference type="NCBI Taxonomy" id="57060"/>
    <lineage>
        <taxon>Eukaryota</taxon>
        <taxon>Metazoa</taxon>
        <taxon>Chordata</taxon>
        <taxon>Craniata</taxon>
        <taxon>Vertebrata</taxon>
        <taxon>Euteleostomi</taxon>
        <taxon>Amphibia</taxon>
        <taxon>Batrachia</taxon>
        <taxon>Anura</taxon>
        <taxon>Neobatrachia</taxon>
        <taxon>Hyloidea</taxon>
        <taxon>Eleutherodactylidae</taxon>
        <taxon>Eleutherodactylinae</taxon>
        <taxon>Eleutherodactylus</taxon>
        <taxon>Eleutherodactylus</taxon>
    </lineage>
</organism>
<evidence type="ECO:0000256" key="3">
    <source>
        <dbReference type="ARBA" id="ARBA00022840"/>
    </source>
</evidence>